<dbReference type="STRING" id="877500.GCA_000935065_02159"/>
<reference evidence="2 3" key="1">
    <citation type="submission" date="2017-10" db="EMBL/GenBank/DDBJ databases">
        <title>Genomics of the genus Arcobacter.</title>
        <authorList>
            <person name="Perez-Cataluna A."/>
            <person name="Figueras M.J."/>
        </authorList>
    </citation>
    <scope>NUCLEOTIDE SEQUENCE [LARGE SCALE GENOMIC DNA]</scope>
    <source>
        <strain evidence="2 3">DSM 24636</strain>
    </source>
</reference>
<proteinExistence type="predicted"/>
<evidence type="ECO:0000313" key="3">
    <source>
        <dbReference type="Proteomes" id="UP000290191"/>
    </source>
</evidence>
<dbReference type="AlphaFoldDB" id="A0A4Q0Y3W2"/>
<evidence type="ECO:0000259" key="1">
    <source>
        <dbReference type="Pfam" id="PF15436"/>
    </source>
</evidence>
<feature type="domain" description="Plasminogen-binding protein PgbA N-terminal" evidence="1">
    <location>
        <begin position="109"/>
        <end position="305"/>
    </location>
</feature>
<name>A0A4Q0Y3W2_9BACT</name>
<keyword evidence="3" id="KW-1185">Reference proteome</keyword>
<dbReference type="RefSeq" id="WP_052502676.1">
    <property type="nucleotide sequence ID" value="NZ_CP041070.1"/>
</dbReference>
<gene>
    <name evidence="2" type="ORF">CRV06_02575</name>
</gene>
<dbReference type="EMBL" id="PDKO01000001">
    <property type="protein sequence ID" value="RXJ64857.1"/>
    <property type="molecule type" value="Genomic_DNA"/>
</dbReference>
<dbReference type="Proteomes" id="UP000290191">
    <property type="component" value="Unassembled WGS sequence"/>
</dbReference>
<organism evidence="2 3">
    <name type="scientific">Halarcobacter anaerophilus</name>
    <dbReference type="NCBI Taxonomy" id="877500"/>
    <lineage>
        <taxon>Bacteria</taxon>
        <taxon>Pseudomonadati</taxon>
        <taxon>Campylobacterota</taxon>
        <taxon>Epsilonproteobacteria</taxon>
        <taxon>Campylobacterales</taxon>
        <taxon>Arcobacteraceae</taxon>
        <taxon>Halarcobacter</taxon>
    </lineage>
</organism>
<accession>A0A4Q0Y3W2</accession>
<dbReference type="OrthoDB" id="5372482at2"/>
<protein>
    <recommendedName>
        <fullName evidence="1">Plasminogen-binding protein PgbA N-terminal domain-containing protein</fullName>
    </recommendedName>
</protein>
<evidence type="ECO:0000313" key="2">
    <source>
        <dbReference type="EMBL" id="RXJ64857.1"/>
    </source>
</evidence>
<comment type="caution">
    <text evidence="2">The sequence shown here is derived from an EMBL/GenBank/DDBJ whole genome shotgun (WGS) entry which is preliminary data.</text>
</comment>
<dbReference type="Pfam" id="PF15436">
    <property type="entry name" value="PGBA_N"/>
    <property type="match status" value="1"/>
</dbReference>
<dbReference type="InterPro" id="IPR029276">
    <property type="entry name" value="PgbA_N"/>
</dbReference>
<sequence length="360" mass="40766">MKFLTKTVFALFATTILSQGLSAKTTICYKKDWKTPSTIEDTKLDGGECDGELSYKDMLKNGWFLKDIKIEKGTVGLNYIYVLTDQKMIDIDNSTFMENKVVKLDYKAIASKITNITDETAKISIGNLRVGQSAIIQHRYENSKSLIVSSAYVTSSNSNSSTIKFIPFLDLKQNALPTSNRKPQDGDIAILNYLYDASLIIAPSQDAFTATRQKFKENNFLHSDLFAAYLKKEGIPFPSKQIIQDYALSQNLGTIFFVIGSTVYVVDTRTFAILEKDAISYNFVEDEKMPFYTRVEKIEKNLVTSLLDVSSWFSFLDDIFGDDERSEDEILLEDEIASGEINVKPEIYNNYYKTILGIKQ</sequence>